<protein>
    <submittedName>
        <fullName evidence="1">Uncharacterized protein</fullName>
    </submittedName>
</protein>
<reference evidence="1" key="1">
    <citation type="submission" date="2022-11" db="EMBL/GenBank/DDBJ databases">
        <title>Genome Sequence of Nemania bipapillata.</title>
        <authorList>
            <person name="Buettner E."/>
        </authorList>
    </citation>
    <scope>NUCLEOTIDE SEQUENCE</scope>
    <source>
        <strain evidence="1">CP14</strain>
    </source>
</reference>
<comment type="caution">
    <text evidence="1">The sequence shown here is derived from an EMBL/GenBank/DDBJ whole genome shotgun (WGS) entry which is preliminary data.</text>
</comment>
<sequence>MEFLESQHDEYSITKFHCQLADEITLMAHDQFRPTPWAKLKPDDQVKLKRWSPDAKLLIESEPGYSLIFRAWIWHIIDDGVFSADHKTKWKEYGDGFEAVKLLSQFLDIVQISANLALKRSYGQRTIHPDYVVKLIKSSLGYLIKPMKFEGDSYLDRIGSMVVSYDTTFLICGVKPRLVWTDPFKQDEQGVLYGFPFTNKADLEKEAVPISFDGDGKEFNSRMETVKPRINSGMLPEDLKLIIEGKPVRLVISPGVMARGWTVLKNHKPVHADLHLMVWRHPMVVAVSDTFDPPIKPAKYEDGKFVAAS</sequence>
<gene>
    <name evidence="1" type="ORF">ONZ43_g242</name>
</gene>
<evidence type="ECO:0000313" key="2">
    <source>
        <dbReference type="Proteomes" id="UP001153334"/>
    </source>
</evidence>
<organism evidence="1 2">
    <name type="scientific">Nemania bipapillata</name>
    <dbReference type="NCBI Taxonomy" id="110536"/>
    <lineage>
        <taxon>Eukaryota</taxon>
        <taxon>Fungi</taxon>
        <taxon>Dikarya</taxon>
        <taxon>Ascomycota</taxon>
        <taxon>Pezizomycotina</taxon>
        <taxon>Sordariomycetes</taxon>
        <taxon>Xylariomycetidae</taxon>
        <taxon>Xylariales</taxon>
        <taxon>Xylariaceae</taxon>
        <taxon>Nemania</taxon>
    </lineage>
</organism>
<dbReference type="Proteomes" id="UP001153334">
    <property type="component" value="Unassembled WGS sequence"/>
</dbReference>
<keyword evidence="2" id="KW-1185">Reference proteome</keyword>
<accession>A0ACC2J941</accession>
<proteinExistence type="predicted"/>
<evidence type="ECO:0000313" key="1">
    <source>
        <dbReference type="EMBL" id="KAJ8123917.1"/>
    </source>
</evidence>
<name>A0ACC2J941_9PEZI</name>
<dbReference type="EMBL" id="JAPESX010000026">
    <property type="protein sequence ID" value="KAJ8123917.1"/>
    <property type="molecule type" value="Genomic_DNA"/>
</dbReference>